<dbReference type="Pfam" id="PF04500">
    <property type="entry name" value="FLYWCH"/>
    <property type="match status" value="1"/>
</dbReference>
<reference evidence="5" key="1">
    <citation type="submission" date="2022-02" db="EMBL/GenBank/DDBJ databases">
        <authorList>
            <person name="King R."/>
        </authorList>
    </citation>
    <scope>NUCLEOTIDE SEQUENCE</scope>
</reference>
<keyword evidence="1" id="KW-0479">Metal-binding</keyword>
<dbReference type="GO" id="GO:0008270">
    <property type="term" value="F:zinc ion binding"/>
    <property type="evidence" value="ECO:0007669"/>
    <property type="project" value="UniProtKB-KW"/>
</dbReference>
<keyword evidence="6" id="KW-1185">Reference proteome</keyword>
<evidence type="ECO:0000256" key="2">
    <source>
        <dbReference type="ARBA" id="ARBA00022771"/>
    </source>
</evidence>
<dbReference type="EMBL" id="LR824542">
    <property type="protein sequence ID" value="CAH1635564.1"/>
    <property type="molecule type" value="Genomic_DNA"/>
</dbReference>
<feature type="domain" description="FLYWCH-type" evidence="4">
    <location>
        <begin position="57"/>
        <end position="114"/>
    </location>
</feature>
<sequence>MSSAETRGGVTKRIGCAIARTLAVRRLFSLLTTASSPLKEIILIIEIHHIISGPVMIPTRRGGMKLLFGDEIFFKNKTAGASSYWVCKRKVFGCRATIQTYGDMIVKVKGVHSHH</sequence>
<keyword evidence="2" id="KW-0863">Zinc-finger</keyword>
<dbReference type="InterPro" id="IPR007588">
    <property type="entry name" value="Znf_FLYWCH"/>
</dbReference>
<evidence type="ECO:0000256" key="3">
    <source>
        <dbReference type="ARBA" id="ARBA00022833"/>
    </source>
</evidence>
<evidence type="ECO:0000313" key="6">
    <source>
        <dbReference type="Proteomes" id="UP001153321"/>
    </source>
</evidence>
<dbReference type="Gene3D" id="2.20.25.240">
    <property type="match status" value="1"/>
</dbReference>
<evidence type="ECO:0000256" key="1">
    <source>
        <dbReference type="ARBA" id="ARBA00022723"/>
    </source>
</evidence>
<protein>
    <recommendedName>
        <fullName evidence="4">FLYWCH-type domain-containing protein</fullName>
    </recommendedName>
</protein>
<organism evidence="5 6">
    <name type="scientific">Spodoptera littoralis</name>
    <name type="common">Egyptian cotton leafworm</name>
    <dbReference type="NCBI Taxonomy" id="7109"/>
    <lineage>
        <taxon>Eukaryota</taxon>
        <taxon>Metazoa</taxon>
        <taxon>Ecdysozoa</taxon>
        <taxon>Arthropoda</taxon>
        <taxon>Hexapoda</taxon>
        <taxon>Insecta</taxon>
        <taxon>Pterygota</taxon>
        <taxon>Neoptera</taxon>
        <taxon>Endopterygota</taxon>
        <taxon>Lepidoptera</taxon>
        <taxon>Glossata</taxon>
        <taxon>Ditrysia</taxon>
        <taxon>Noctuoidea</taxon>
        <taxon>Noctuidae</taxon>
        <taxon>Amphipyrinae</taxon>
        <taxon>Spodoptera</taxon>
    </lineage>
</organism>
<proteinExistence type="predicted"/>
<evidence type="ECO:0000313" key="5">
    <source>
        <dbReference type="EMBL" id="CAH1635564.1"/>
    </source>
</evidence>
<evidence type="ECO:0000259" key="4">
    <source>
        <dbReference type="Pfam" id="PF04500"/>
    </source>
</evidence>
<dbReference type="Proteomes" id="UP001153321">
    <property type="component" value="Chromosome 11"/>
</dbReference>
<dbReference type="AlphaFoldDB" id="A0A9P0HY09"/>
<name>A0A9P0HY09_SPOLI</name>
<accession>A0A9P0HY09</accession>
<gene>
    <name evidence="5" type="ORF">SPLIT_LOCUS926</name>
</gene>
<keyword evidence="3" id="KW-0862">Zinc</keyword>